<comment type="caution">
    <text evidence="2">The sequence shown here is derived from an EMBL/GenBank/DDBJ whole genome shotgun (WGS) entry which is preliminary data.</text>
</comment>
<dbReference type="InterPro" id="IPR046720">
    <property type="entry name" value="DUF6612"/>
</dbReference>
<accession>A0ABS6JTK8</accession>
<proteinExistence type="predicted"/>
<gene>
    <name evidence="2" type="ORF">KS407_09925</name>
</gene>
<dbReference type="EMBL" id="JAHQCR010000044">
    <property type="protein sequence ID" value="MBU9721750.1"/>
    <property type="molecule type" value="Genomic_DNA"/>
</dbReference>
<keyword evidence="1" id="KW-0732">Signal</keyword>
<dbReference type="RefSeq" id="WP_088076352.1">
    <property type="nucleotide sequence ID" value="NZ_JAHQCR010000044.1"/>
</dbReference>
<dbReference type="PROSITE" id="PS51257">
    <property type="entry name" value="PROKAR_LIPOPROTEIN"/>
    <property type="match status" value="1"/>
</dbReference>
<evidence type="ECO:0000313" key="3">
    <source>
        <dbReference type="Proteomes" id="UP000790580"/>
    </source>
</evidence>
<keyword evidence="3" id="KW-1185">Reference proteome</keyword>
<feature type="chain" id="PRO_5047016305" description="Lipoprotein" evidence="1">
    <location>
        <begin position="20"/>
        <end position="283"/>
    </location>
</feature>
<evidence type="ECO:0000313" key="2">
    <source>
        <dbReference type="EMBL" id="MBU9721750.1"/>
    </source>
</evidence>
<evidence type="ECO:0008006" key="4">
    <source>
        <dbReference type="Google" id="ProtNLM"/>
    </source>
</evidence>
<evidence type="ECO:0000256" key="1">
    <source>
        <dbReference type="SAM" id="SignalP"/>
    </source>
</evidence>
<dbReference type="Gene3D" id="2.50.20.20">
    <property type="match status" value="1"/>
</dbReference>
<feature type="signal peptide" evidence="1">
    <location>
        <begin position="1"/>
        <end position="19"/>
    </location>
</feature>
<protein>
    <recommendedName>
        <fullName evidence="4">Lipoprotein</fullName>
    </recommendedName>
</protein>
<name>A0ABS6JTK8_9BACI</name>
<organism evidence="2 3">
    <name type="scientific">Evansella alkalicola</name>
    <dbReference type="NCBI Taxonomy" id="745819"/>
    <lineage>
        <taxon>Bacteria</taxon>
        <taxon>Bacillati</taxon>
        <taxon>Bacillota</taxon>
        <taxon>Bacilli</taxon>
        <taxon>Bacillales</taxon>
        <taxon>Bacillaceae</taxon>
        <taxon>Evansella</taxon>
    </lineage>
</organism>
<reference evidence="2 3" key="1">
    <citation type="submission" date="2021-06" db="EMBL/GenBank/DDBJ databases">
        <title>Bacillus sp. RD4P76, an endophyte from a halophyte.</title>
        <authorList>
            <person name="Sun J.-Q."/>
        </authorList>
    </citation>
    <scope>NUCLEOTIDE SEQUENCE [LARGE SCALE GENOMIC DNA]</scope>
    <source>
        <strain evidence="2 3">JCM 17098</strain>
    </source>
</reference>
<sequence length="283" mass="32213">MRKFGLTLLFFAFSLFLIACNDSDVTSDGLTVEDILNESISAMEGLSSYSMNLNSEQSIGDGEEDVTISIASDMDLVLDPLTFFQTINMDMGMMGLDMTYESYFSEEHGFFMEEPFSGQWLKLPAEFSDEFMELSDMQISPQEQLEPFKDYISELTLTTEDDHYVIKLVGEGADFQSLLDQLDGLFGEGLDGIDEMLQSSLPEMDIKNIEYEIIIDKETFYQKEASINLELSMEFMGETISVEQQSHILMSKYNELNDFTIPEEVLNNSIEMNDDALFGEFDF</sequence>
<dbReference type="Proteomes" id="UP000790580">
    <property type="component" value="Unassembled WGS sequence"/>
</dbReference>
<dbReference type="Pfam" id="PF20316">
    <property type="entry name" value="DUF6612"/>
    <property type="match status" value="1"/>
</dbReference>